<dbReference type="GeneID" id="136088613"/>
<keyword evidence="1" id="KW-1185">Reference proteome</keyword>
<evidence type="ECO:0000313" key="1">
    <source>
        <dbReference type="Proteomes" id="UP001652625"/>
    </source>
</evidence>
<sequence length="309" mass="35020">MAKITRLKARAYSFEEESLIENLTQITFATNKELILNFQFKRSSNKLTPSKRFIGCTDGPDKFAKCSGFVNCPDNCILYAVKKPWLDGGYKDGLLTDKSIRNNITRLIDSWETLKKSKNKDSKAAEKSREEFKKKGEQVFWIGKDNIKEILKKTSLDKLSYYVDIQFLKDQKSSRLMTLGSKDMRYKTVNKDKKPLKSCNIKQLPQIDESTTDLELLSDISDVSTESDISFDLSQPGPSNAKQELRKGFVIDIAMTSVSKNISSRDLVHVCTDLIVSSGGNVADFSVSQLFGELKKNLFGKMLNNIRKM</sequence>
<protein>
    <submittedName>
        <fullName evidence="2">Uncharacterized protein LOC136088613</fullName>
    </submittedName>
</protein>
<evidence type="ECO:0000313" key="2">
    <source>
        <dbReference type="RefSeq" id="XP_065668828.1"/>
    </source>
</evidence>
<name>A0ABM4D3J0_HYDVU</name>
<dbReference type="RefSeq" id="XP_065668828.1">
    <property type="nucleotide sequence ID" value="XM_065812756.1"/>
</dbReference>
<accession>A0ABM4D3J0</accession>
<organism evidence="1 2">
    <name type="scientific">Hydra vulgaris</name>
    <name type="common">Hydra</name>
    <name type="synonym">Hydra attenuata</name>
    <dbReference type="NCBI Taxonomy" id="6087"/>
    <lineage>
        <taxon>Eukaryota</taxon>
        <taxon>Metazoa</taxon>
        <taxon>Cnidaria</taxon>
        <taxon>Hydrozoa</taxon>
        <taxon>Hydroidolina</taxon>
        <taxon>Anthoathecata</taxon>
        <taxon>Aplanulata</taxon>
        <taxon>Hydridae</taxon>
        <taxon>Hydra</taxon>
    </lineage>
</organism>
<reference evidence="2" key="1">
    <citation type="submission" date="2025-08" db="UniProtKB">
        <authorList>
            <consortium name="RefSeq"/>
        </authorList>
    </citation>
    <scope>IDENTIFICATION</scope>
</reference>
<dbReference type="Proteomes" id="UP001652625">
    <property type="component" value="Chromosome 12"/>
</dbReference>
<proteinExistence type="predicted"/>
<gene>
    <name evidence="2" type="primary">LOC136088613</name>
</gene>